<keyword evidence="9" id="KW-1185">Reference proteome</keyword>
<feature type="transmembrane region" description="Helical" evidence="7">
    <location>
        <begin position="37"/>
        <end position="56"/>
    </location>
</feature>
<dbReference type="GO" id="GO:0005886">
    <property type="term" value="C:plasma membrane"/>
    <property type="evidence" value="ECO:0007669"/>
    <property type="project" value="UniProtKB-SubCell"/>
</dbReference>
<reference evidence="8 9" key="1">
    <citation type="journal article" date="2019" name="Microbiol. Resour. Announc.">
        <title>Draft Genome Sequences of Type Strains of Gordonibacter faecihominis, Paraeggerthella hongkongensis, Parvibacter caecicola,Slackia equolifaciens, Slackia faecicanis, and Slackia isoflavoniconvertens.</title>
        <authorList>
            <person name="Danylec N."/>
            <person name="Stoll D.A."/>
            <person name="Dotsch A."/>
            <person name="Huch M."/>
        </authorList>
    </citation>
    <scope>NUCLEOTIDE SEQUENCE [LARGE SCALE GENOMIC DNA]</scope>
    <source>
        <strain evidence="8 9">DSM 18785</strain>
    </source>
</reference>
<dbReference type="InterPro" id="IPR002293">
    <property type="entry name" value="AA/rel_permease1"/>
</dbReference>
<feature type="transmembrane region" description="Helical" evidence="7">
    <location>
        <begin position="193"/>
        <end position="215"/>
    </location>
</feature>
<keyword evidence="3" id="KW-1003">Cell membrane</keyword>
<organism evidence="8 9">
    <name type="scientific">Adlercreutzia equolifaciens subsp. celatus DSM 18785</name>
    <dbReference type="NCBI Taxonomy" id="1121021"/>
    <lineage>
        <taxon>Bacteria</taxon>
        <taxon>Bacillati</taxon>
        <taxon>Actinomycetota</taxon>
        <taxon>Coriobacteriia</taxon>
        <taxon>Eggerthellales</taxon>
        <taxon>Eggerthellaceae</taxon>
        <taxon>Adlercreutzia</taxon>
    </lineage>
</organism>
<feature type="transmembrane region" description="Helical" evidence="7">
    <location>
        <begin position="7"/>
        <end position="31"/>
    </location>
</feature>
<evidence type="ECO:0000313" key="9">
    <source>
        <dbReference type="Proteomes" id="UP000278327"/>
    </source>
</evidence>
<dbReference type="PIRSF" id="PIRSF006060">
    <property type="entry name" value="AA_transporter"/>
    <property type="match status" value="1"/>
</dbReference>
<feature type="transmembrane region" description="Helical" evidence="7">
    <location>
        <begin position="146"/>
        <end position="170"/>
    </location>
</feature>
<feature type="transmembrane region" description="Helical" evidence="7">
    <location>
        <begin position="119"/>
        <end position="139"/>
    </location>
</feature>
<evidence type="ECO:0000256" key="1">
    <source>
        <dbReference type="ARBA" id="ARBA00004651"/>
    </source>
</evidence>
<dbReference type="Pfam" id="PF13520">
    <property type="entry name" value="AA_permease_2"/>
    <property type="match status" value="1"/>
</dbReference>
<feature type="transmembrane region" description="Helical" evidence="7">
    <location>
        <begin position="86"/>
        <end position="107"/>
    </location>
</feature>
<feature type="transmembrane region" description="Helical" evidence="7">
    <location>
        <begin position="323"/>
        <end position="342"/>
    </location>
</feature>
<feature type="transmembrane region" description="Helical" evidence="7">
    <location>
        <begin position="227"/>
        <end position="250"/>
    </location>
</feature>
<dbReference type="AlphaFoldDB" id="A0A3N0AZR0"/>
<comment type="subcellular location">
    <subcellularLocation>
        <location evidence="1">Cell membrane</location>
        <topology evidence="1">Multi-pass membrane protein</topology>
    </subcellularLocation>
</comment>
<accession>A0A3N0AZR0</accession>
<dbReference type="EMBL" id="QICA01000001">
    <property type="protein sequence ID" value="RNL40158.1"/>
    <property type="molecule type" value="Genomic_DNA"/>
</dbReference>
<dbReference type="GO" id="GO:0022857">
    <property type="term" value="F:transmembrane transporter activity"/>
    <property type="evidence" value="ECO:0007669"/>
    <property type="project" value="InterPro"/>
</dbReference>
<feature type="transmembrane region" description="Helical" evidence="7">
    <location>
        <begin position="354"/>
        <end position="378"/>
    </location>
</feature>
<protein>
    <submittedName>
        <fullName evidence="8">Amino acid:proton antiporter</fullName>
    </submittedName>
</protein>
<dbReference type="PANTHER" id="PTHR42770">
    <property type="entry name" value="AMINO ACID TRANSPORTER-RELATED"/>
    <property type="match status" value="1"/>
</dbReference>
<gene>
    <name evidence="8" type="ORF">DMP10_00960</name>
</gene>
<feature type="transmembrane region" description="Helical" evidence="7">
    <location>
        <begin position="275"/>
        <end position="302"/>
    </location>
</feature>
<proteinExistence type="predicted"/>
<sequence length="505" mass="54712">MSGKKKFSFVSVILSVICVVFVCEAAAPAAAIGNQQFFWWIFLIITFLLPYGMVAAELGTAYDSEGGIYDWVRDALGDKWGARISWYYWINFPLWIASLATLFPPILSMVFGADIESNLLLTLGIEIAFVWIVVFMSFSKVSDSEWILNGGAVLKVLVAVSVGVLGIWYACANGFAGSMAPETFLPDLTNTAALGYLSIIIFNFTGFEVICTFAKDMQNPARDIPKAIILGGLAIGAIYLFCGFGIGAAIPADQIDPDFGMLYAVITMVGETSPIFIIIAVVFLITLFANMASWSFGVNAVAQYAAKNQNMPKVFAHENPKTGMPTGAAIVNGIVATAVLLIQLIPNEAISDGLFWTLFATSVVFLLLTYIPMFPAFIKLRKVDANRPRVYRFPFQGTAMKVILAIPVIELVLAVVATLVPFSAEEVADKVPMIAIFIIFLLLGEVVRIVSARGRKEEFKGLTPAMAAERLAEEAAGEPDSLEPVDPAQVEQILAADDGKSEKIL</sequence>
<keyword evidence="5 7" id="KW-1133">Transmembrane helix</keyword>
<name>A0A3N0AZR0_9ACTN</name>
<feature type="transmembrane region" description="Helical" evidence="7">
    <location>
        <begin position="399"/>
        <end position="419"/>
    </location>
</feature>
<evidence type="ECO:0000256" key="2">
    <source>
        <dbReference type="ARBA" id="ARBA00022448"/>
    </source>
</evidence>
<dbReference type="InterPro" id="IPR050367">
    <property type="entry name" value="APC_superfamily"/>
</dbReference>
<dbReference type="RefSeq" id="WP_117284254.1">
    <property type="nucleotide sequence ID" value="NZ_JAMTCE010000001.1"/>
</dbReference>
<evidence type="ECO:0000256" key="3">
    <source>
        <dbReference type="ARBA" id="ARBA00022475"/>
    </source>
</evidence>
<feature type="transmembrane region" description="Helical" evidence="7">
    <location>
        <begin position="431"/>
        <end position="450"/>
    </location>
</feature>
<evidence type="ECO:0000256" key="5">
    <source>
        <dbReference type="ARBA" id="ARBA00022989"/>
    </source>
</evidence>
<dbReference type="Gene3D" id="1.20.1740.10">
    <property type="entry name" value="Amino acid/polyamine transporter I"/>
    <property type="match status" value="1"/>
</dbReference>
<evidence type="ECO:0000256" key="4">
    <source>
        <dbReference type="ARBA" id="ARBA00022692"/>
    </source>
</evidence>
<keyword evidence="4 7" id="KW-0812">Transmembrane</keyword>
<evidence type="ECO:0000256" key="6">
    <source>
        <dbReference type="ARBA" id="ARBA00023136"/>
    </source>
</evidence>
<keyword evidence="2" id="KW-0813">Transport</keyword>
<keyword evidence="6 7" id="KW-0472">Membrane</keyword>
<dbReference type="Proteomes" id="UP000278327">
    <property type="component" value="Unassembled WGS sequence"/>
</dbReference>
<dbReference type="PANTHER" id="PTHR42770:SF15">
    <property type="entry name" value="GLUTAMATE_GAMMA-AMINOBUTYRATE ANTIPORTER-RELATED"/>
    <property type="match status" value="1"/>
</dbReference>
<evidence type="ECO:0000256" key="7">
    <source>
        <dbReference type="SAM" id="Phobius"/>
    </source>
</evidence>
<comment type="caution">
    <text evidence="8">The sequence shown here is derived from an EMBL/GenBank/DDBJ whole genome shotgun (WGS) entry which is preliminary data.</text>
</comment>
<evidence type="ECO:0000313" key="8">
    <source>
        <dbReference type="EMBL" id="RNL40158.1"/>
    </source>
</evidence>